<dbReference type="Gene3D" id="2.60.40.10">
    <property type="entry name" value="Immunoglobulins"/>
    <property type="match status" value="4"/>
</dbReference>
<feature type="region of interest" description="Disordered" evidence="2">
    <location>
        <begin position="308"/>
        <end position="361"/>
    </location>
</feature>
<dbReference type="InterPro" id="IPR050964">
    <property type="entry name" value="Striated_Muscle_Regulatory"/>
</dbReference>
<feature type="domain" description="Fibronectin type-III" evidence="3">
    <location>
        <begin position="1"/>
        <end position="47"/>
    </location>
</feature>
<sequence>MTGSGSTSPITISGLTNGTAYTFTVVATNAKGDSVPSAPSASATPTAPPAEAPVLQSSAAGDGQVTLVWNPVARSTGYKVFQSVTAGTYGTEVTAVSAAVYSYQATGLANGTTYYFVVKATNPVGDSAASNQVSATPQVPSPGAPVLQAPIAGNGQVTLAWNPVAGSTGYKVYQSVTAGTYGTEVTTVNGAVYGYSVSGLTNGTTYYFVVKAMNPGGDSAASNQVSAMPANVPSAPTDVTAAAGDGVATVSFTVPADDGGSAVTGYVVAAAPGNIVATGAASPITVTGLSNGTSYTFTIKAINRIGGSLPSAPSNAVEPRSTSEEGGGGAPVDQPVDTPSGTPSAPTAPASPGPPSTGADVLINGIAENIGTSATAAVNDQTVTTVTVDPNKLEEKLAAEGEGAVVTIQVIANSDVVIGELNGQMVQNMEQKQAIVEIKTDKAVYTLPARQIDIQSISEQLGKTVALQDIKVRIEIAAPSADTVKVVENSAARDGFTVVVPPLNFTVKAIYGDTTIEVSQFNAYVERTIALPDGADPGKITTGVVVEPDGTVRHVPTQIISVDGKYYAKVNSLTNSTYSVVWHPLEFKDVANHWAKDAVNDMGSRMVVSGIGDGLFNPDQDITRAEFAAIMVNGLGLKLERGTAPFPDVKAPAWYGEVIQTAYSNELISGFEDGTFRPMDKISREQAMVIIANAMKMTGLKAKQPSKVAGELLGSFEDANSVSEWAASGIADVLQAGIVSGRSGSQLAPKASVTRAEVAIMIQKLLQRSELI</sequence>
<proteinExistence type="predicted"/>
<dbReference type="PROSITE" id="PS50853">
    <property type="entry name" value="FN3"/>
    <property type="match status" value="4"/>
</dbReference>
<protein>
    <recommendedName>
        <fullName evidence="7">S-layer homology domain-containing protein</fullName>
    </recommendedName>
</protein>
<keyword evidence="6" id="KW-1185">Reference proteome</keyword>
<dbReference type="InterPro" id="IPR036116">
    <property type="entry name" value="FN3_sf"/>
</dbReference>
<feature type="domain" description="SLH" evidence="4">
    <location>
        <begin position="713"/>
        <end position="772"/>
    </location>
</feature>
<dbReference type="InterPro" id="IPR013783">
    <property type="entry name" value="Ig-like_fold"/>
</dbReference>
<dbReference type="PANTHER" id="PTHR13817:SF73">
    <property type="entry name" value="FIBRONECTIN TYPE-III DOMAIN-CONTAINING PROTEIN"/>
    <property type="match status" value="1"/>
</dbReference>
<evidence type="ECO:0000256" key="1">
    <source>
        <dbReference type="ARBA" id="ARBA00022737"/>
    </source>
</evidence>
<evidence type="ECO:0000259" key="3">
    <source>
        <dbReference type="PROSITE" id="PS50853"/>
    </source>
</evidence>
<dbReference type="PROSITE" id="PS51272">
    <property type="entry name" value="SLH"/>
    <property type="match status" value="3"/>
</dbReference>
<accession>A0A5C4SXS6</accession>
<feature type="domain" description="Fibronectin type-III" evidence="3">
    <location>
        <begin position="48"/>
        <end position="142"/>
    </location>
</feature>
<evidence type="ECO:0000259" key="4">
    <source>
        <dbReference type="PROSITE" id="PS51272"/>
    </source>
</evidence>
<dbReference type="EMBL" id="VDCQ01000086">
    <property type="protein sequence ID" value="TNJ60184.1"/>
    <property type="molecule type" value="Genomic_DNA"/>
</dbReference>
<dbReference type="InterPro" id="IPR001119">
    <property type="entry name" value="SLH_dom"/>
</dbReference>
<dbReference type="InterPro" id="IPR003961">
    <property type="entry name" value="FN3_dom"/>
</dbReference>
<keyword evidence="1" id="KW-0677">Repeat</keyword>
<evidence type="ECO:0008006" key="7">
    <source>
        <dbReference type="Google" id="ProtNLM"/>
    </source>
</evidence>
<dbReference type="PANTHER" id="PTHR13817">
    <property type="entry name" value="TITIN"/>
    <property type="match status" value="1"/>
</dbReference>
<evidence type="ECO:0000313" key="6">
    <source>
        <dbReference type="Proteomes" id="UP000307943"/>
    </source>
</evidence>
<feature type="domain" description="Fibronectin type-III" evidence="3">
    <location>
        <begin position="144"/>
        <end position="230"/>
    </location>
</feature>
<dbReference type="Proteomes" id="UP000307943">
    <property type="component" value="Unassembled WGS sequence"/>
</dbReference>
<dbReference type="Pfam" id="PF00395">
    <property type="entry name" value="SLH"/>
    <property type="match status" value="3"/>
</dbReference>
<dbReference type="SUPFAM" id="SSF49265">
    <property type="entry name" value="Fibronectin type III"/>
    <property type="match status" value="3"/>
</dbReference>
<feature type="compositionally biased region" description="Low complexity" evidence="2">
    <location>
        <begin position="34"/>
        <end position="45"/>
    </location>
</feature>
<feature type="domain" description="Fibronectin type-III" evidence="3">
    <location>
        <begin position="232"/>
        <end position="325"/>
    </location>
</feature>
<gene>
    <name evidence="5" type="ORF">FE784_36420</name>
</gene>
<organism evidence="5 6">
    <name type="scientific">Paenibacillus hemerocallicola</name>
    <dbReference type="NCBI Taxonomy" id="1172614"/>
    <lineage>
        <taxon>Bacteria</taxon>
        <taxon>Bacillati</taxon>
        <taxon>Bacillota</taxon>
        <taxon>Bacilli</taxon>
        <taxon>Bacillales</taxon>
        <taxon>Paenibacillaceae</taxon>
        <taxon>Paenibacillus</taxon>
    </lineage>
</organism>
<dbReference type="SMART" id="SM00060">
    <property type="entry name" value="FN3"/>
    <property type="match status" value="3"/>
</dbReference>
<reference evidence="5 6" key="1">
    <citation type="submission" date="2019-05" db="EMBL/GenBank/DDBJ databases">
        <title>We sequenced the genome of Paenibacillus hemerocallicola KCTC 33185 for further insight into its adaptation and study the phylogeny of Paenibacillus.</title>
        <authorList>
            <person name="Narsing Rao M.P."/>
        </authorList>
    </citation>
    <scope>NUCLEOTIDE SEQUENCE [LARGE SCALE GENOMIC DNA]</scope>
    <source>
        <strain evidence="5 6">KCTC 33185</strain>
    </source>
</reference>
<dbReference type="AlphaFoldDB" id="A0A5C4SXS6"/>
<evidence type="ECO:0000256" key="2">
    <source>
        <dbReference type="SAM" id="MobiDB-lite"/>
    </source>
</evidence>
<dbReference type="Pfam" id="PF00041">
    <property type="entry name" value="fn3"/>
    <property type="match status" value="2"/>
</dbReference>
<feature type="region of interest" description="Disordered" evidence="2">
    <location>
        <begin position="34"/>
        <end position="54"/>
    </location>
</feature>
<dbReference type="CDD" id="cd00063">
    <property type="entry name" value="FN3"/>
    <property type="match status" value="4"/>
</dbReference>
<dbReference type="OrthoDB" id="663332at2"/>
<feature type="domain" description="SLH" evidence="4">
    <location>
        <begin position="582"/>
        <end position="645"/>
    </location>
</feature>
<comment type="caution">
    <text evidence="5">The sequence shown here is derived from an EMBL/GenBank/DDBJ whole genome shotgun (WGS) entry which is preliminary data.</text>
</comment>
<feature type="domain" description="SLH" evidence="4">
    <location>
        <begin position="646"/>
        <end position="705"/>
    </location>
</feature>
<name>A0A5C4SXS6_9BACL</name>
<feature type="compositionally biased region" description="Low complexity" evidence="2">
    <location>
        <begin position="338"/>
        <end position="348"/>
    </location>
</feature>
<evidence type="ECO:0000313" key="5">
    <source>
        <dbReference type="EMBL" id="TNJ60184.1"/>
    </source>
</evidence>